<keyword evidence="1" id="KW-0472">Membrane</keyword>
<feature type="transmembrane region" description="Helical" evidence="1">
    <location>
        <begin position="275"/>
        <end position="294"/>
    </location>
</feature>
<evidence type="ECO:0000313" key="3">
    <source>
        <dbReference type="Proteomes" id="UP001190700"/>
    </source>
</evidence>
<name>A0AAE0GYW4_9CHLO</name>
<accession>A0AAE0GYW4</accession>
<reference evidence="2 3" key="1">
    <citation type="journal article" date="2015" name="Genome Biol. Evol.">
        <title>Comparative Genomics of a Bacterivorous Green Alga Reveals Evolutionary Causalities and Consequences of Phago-Mixotrophic Mode of Nutrition.</title>
        <authorList>
            <person name="Burns J.A."/>
            <person name="Paasch A."/>
            <person name="Narechania A."/>
            <person name="Kim E."/>
        </authorList>
    </citation>
    <scope>NUCLEOTIDE SEQUENCE [LARGE SCALE GENOMIC DNA]</scope>
    <source>
        <strain evidence="2 3">PLY_AMNH</strain>
    </source>
</reference>
<proteinExistence type="predicted"/>
<dbReference type="AlphaFoldDB" id="A0AAE0GYW4"/>
<gene>
    <name evidence="2" type="ORF">CYMTET_5706</name>
</gene>
<keyword evidence="1" id="KW-0812">Transmembrane</keyword>
<comment type="caution">
    <text evidence="2">The sequence shown here is derived from an EMBL/GenBank/DDBJ whole genome shotgun (WGS) entry which is preliminary data.</text>
</comment>
<keyword evidence="1" id="KW-1133">Transmembrane helix</keyword>
<organism evidence="2 3">
    <name type="scientific">Cymbomonas tetramitiformis</name>
    <dbReference type="NCBI Taxonomy" id="36881"/>
    <lineage>
        <taxon>Eukaryota</taxon>
        <taxon>Viridiplantae</taxon>
        <taxon>Chlorophyta</taxon>
        <taxon>Pyramimonadophyceae</taxon>
        <taxon>Pyramimonadales</taxon>
        <taxon>Pyramimonadaceae</taxon>
        <taxon>Cymbomonas</taxon>
    </lineage>
</organism>
<keyword evidence="3" id="KW-1185">Reference proteome</keyword>
<dbReference type="EMBL" id="LGRX02001143">
    <property type="protein sequence ID" value="KAK3286755.1"/>
    <property type="molecule type" value="Genomic_DNA"/>
</dbReference>
<dbReference type="Proteomes" id="UP001190700">
    <property type="component" value="Unassembled WGS sequence"/>
</dbReference>
<protein>
    <submittedName>
        <fullName evidence="2">Uncharacterized protein</fullName>
    </submittedName>
</protein>
<evidence type="ECO:0000256" key="1">
    <source>
        <dbReference type="SAM" id="Phobius"/>
    </source>
</evidence>
<sequence length="331" mass="36319">MDTRGFIFKEVSISLATRWQLLQLMSAWKKSKPLGDRRLSAMISPCPFAAIESGAAAISSDDTASPEASACASEGPAWCTLSHAAVLRDFRQFCVFREPPKGEGGAANPTTSSSEQELVAAILAEPIYEAGKVVGYIVNGLLQLPGVKPPKVLDFGMYSMARLLKEEGKRIINLGITGLNGMLPNPEEDAGLREHATFIFENVKHSYSFQGLAHKKENYSRYGGSSVPRHLITLIDARPQFYDIGIVNKWLGIRNVASLATGFRCLLALNIFPEALFRTWLISPLFVYGFSAVYTSTHFTRRHILLLTTFNFGLLAVLARIVVLGTYIISA</sequence>
<evidence type="ECO:0000313" key="2">
    <source>
        <dbReference type="EMBL" id="KAK3286755.1"/>
    </source>
</evidence>
<feature type="transmembrane region" description="Helical" evidence="1">
    <location>
        <begin position="306"/>
        <end position="329"/>
    </location>
</feature>